<evidence type="ECO:0000313" key="2">
    <source>
        <dbReference type="EMBL" id="MBB5968148.1"/>
    </source>
</evidence>
<reference evidence="2 3" key="1">
    <citation type="submission" date="2020-08" db="EMBL/GenBank/DDBJ databases">
        <title>Genomic Encyclopedia of Type Strains, Phase III (KMG-III): the genomes of soil and plant-associated and newly described type strains.</title>
        <authorList>
            <person name="Whitman W."/>
        </authorList>
    </citation>
    <scope>NUCLEOTIDE SEQUENCE [LARGE SCALE GENOMIC DNA]</scope>
    <source>
        <strain evidence="2 3">CECT 3303</strain>
    </source>
</reference>
<comment type="caution">
    <text evidence="2">The sequence shown here is derived from an EMBL/GenBank/DDBJ whole genome shotgun (WGS) entry which is preliminary data.</text>
</comment>
<feature type="transmembrane region" description="Helical" evidence="1">
    <location>
        <begin position="180"/>
        <end position="203"/>
    </location>
</feature>
<gene>
    <name evidence="2" type="ORF">FHS22_007469</name>
</gene>
<feature type="transmembrane region" description="Helical" evidence="1">
    <location>
        <begin position="215"/>
        <end position="236"/>
    </location>
</feature>
<sequence>MPRRFPWLLWGAGVLWAFYLLVFSLTAWMWAYTDSPLTPYLAWPSLWVWLWVVPTFSGIMPLLFPDGKLPSKRWRPVLYGNFVLMAGHSLLLALTPEPAFGLGLPIPNPFGVEALGDIPERVEERIGVPMVLLGLLGVASPGVRHRSATPEVRRQIAWYFSAMVIFIGFWAVTGSTEDPLIMGLRILLTGGIPIAIIAAVLRHQLYGIRLVLNRTLVYGTLTVFIGLIYSVLVWVVNRVSGNYGAVAGLIAAMVTGAVFHPVRLRLQWSADRLFGVERDPYKVADLLNRTGQRAGDPSEALTQAISVRGGRAASRWRRQCAGTARRAGARRAMTTGGRWRRRAGALSLVTGCDRRRCRRRPVSPSGPGRRAAPSHPVVTAGPCYRGRAGCAAMRGGRTRCAAPGRCRRPPTPR</sequence>
<organism evidence="2 3">
    <name type="scientific">Planomonospora venezuelensis</name>
    <dbReference type="NCBI Taxonomy" id="1999"/>
    <lineage>
        <taxon>Bacteria</taxon>
        <taxon>Bacillati</taxon>
        <taxon>Actinomycetota</taxon>
        <taxon>Actinomycetes</taxon>
        <taxon>Streptosporangiales</taxon>
        <taxon>Streptosporangiaceae</taxon>
        <taxon>Planomonospora</taxon>
    </lineage>
</organism>
<feature type="transmembrane region" description="Helical" evidence="1">
    <location>
        <begin position="76"/>
        <end position="95"/>
    </location>
</feature>
<keyword evidence="1" id="KW-0812">Transmembrane</keyword>
<name>A0A841DIM4_PLAVE</name>
<protein>
    <submittedName>
        <fullName evidence="2">Uncharacterized protein</fullName>
    </submittedName>
</protein>
<keyword evidence="1" id="KW-0472">Membrane</keyword>
<dbReference type="AlphaFoldDB" id="A0A841DIM4"/>
<feature type="transmembrane region" description="Helical" evidence="1">
    <location>
        <begin position="7"/>
        <end position="31"/>
    </location>
</feature>
<evidence type="ECO:0000313" key="3">
    <source>
        <dbReference type="Proteomes" id="UP000562352"/>
    </source>
</evidence>
<feature type="transmembrane region" description="Helical" evidence="1">
    <location>
        <begin position="242"/>
        <end position="262"/>
    </location>
</feature>
<proteinExistence type="predicted"/>
<feature type="transmembrane region" description="Helical" evidence="1">
    <location>
        <begin position="126"/>
        <end position="144"/>
    </location>
</feature>
<feature type="transmembrane region" description="Helical" evidence="1">
    <location>
        <begin position="156"/>
        <end position="174"/>
    </location>
</feature>
<evidence type="ECO:0000256" key="1">
    <source>
        <dbReference type="SAM" id="Phobius"/>
    </source>
</evidence>
<dbReference type="EMBL" id="JACHJJ010000055">
    <property type="protein sequence ID" value="MBB5968148.1"/>
    <property type="molecule type" value="Genomic_DNA"/>
</dbReference>
<keyword evidence="1" id="KW-1133">Transmembrane helix</keyword>
<accession>A0A841DIM4</accession>
<keyword evidence="3" id="KW-1185">Reference proteome</keyword>
<dbReference type="Proteomes" id="UP000562352">
    <property type="component" value="Unassembled WGS sequence"/>
</dbReference>
<feature type="transmembrane region" description="Helical" evidence="1">
    <location>
        <begin position="46"/>
        <end position="64"/>
    </location>
</feature>